<evidence type="ECO:0000256" key="6">
    <source>
        <dbReference type="ARBA" id="ARBA00023242"/>
    </source>
</evidence>
<name>A0A9Q8WBK4_9PEZI</name>
<dbReference type="GO" id="GO:0003677">
    <property type="term" value="F:DNA binding"/>
    <property type="evidence" value="ECO:0007669"/>
    <property type="project" value="UniProtKB-KW"/>
</dbReference>
<gene>
    <name evidence="7" type="ORF">CLUP02_02678</name>
</gene>
<dbReference type="GO" id="GO:0046872">
    <property type="term" value="F:metal ion binding"/>
    <property type="evidence" value="ECO:0007669"/>
    <property type="project" value="UniProtKB-KW"/>
</dbReference>
<dbReference type="EMBL" id="CP019474">
    <property type="protein sequence ID" value="UQC77211.1"/>
    <property type="molecule type" value="Genomic_DNA"/>
</dbReference>
<evidence type="ECO:0000256" key="5">
    <source>
        <dbReference type="ARBA" id="ARBA00023163"/>
    </source>
</evidence>
<dbReference type="InterPro" id="IPR052360">
    <property type="entry name" value="Transcr_Regulatory_Proteins"/>
</dbReference>
<dbReference type="PANTHER" id="PTHR36206:SF12">
    <property type="entry name" value="ASPERCRYPTIN BIOSYNTHESIS CLUSTER-SPECIFIC TRANSCRIPTION REGULATOR ATNN-RELATED"/>
    <property type="match status" value="1"/>
</dbReference>
<evidence type="ECO:0000313" key="8">
    <source>
        <dbReference type="Proteomes" id="UP000830671"/>
    </source>
</evidence>
<keyword evidence="1" id="KW-0479">Metal-binding</keyword>
<keyword evidence="8" id="KW-1185">Reference proteome</keyword>
<keyword evidence="2" id="KW-0862">Zinc</keyword>
<sequence>MLAPTNEKYPWSADNQFLDDRPVTELQSFSFILFRESQRLKEPEPLTQLHPRRTLAGATNIDMVLLAPLKRHSPTNANTVSNEDANSDQLVSTVTRKRAKHTRTRLGCATCRSTGRVCDFVEDSGNERRSSLLAKNAYVSIVPRPNPNDAIYQLAPQTGRWINFYQGHSAPEFAGYFDVEFWSTTILQLSYREQCVHQMLVAIGSLHESLKSGLAQHSDSNAVSLYKYAEAEYTRAVSFLNTHMTHRGWSALEITLVCSILGIMFEWLRGGYQDAVRHLTSSFKILSTWLSHTAPPSTTTFGSPGGHLIRSQIKPIFHILVLQSRMLPIPPSVPPKVVQAPEQIMPEFSSVAHARNVQLDLLTYVLVVPPKDTGSKGRTHQVVAEPLRQWSDKFALFILQQPQLGSDPCVKILKVWRIITEMISLSPFSSEPDSSNGLIMQLSTFLDDIESRKIAVDIGAVAIFYYTAAYCRHPETHCRAIALLKSAGGPWGHHIAIKAQQEYARLEDNDPKLGSL</sequence>
<keyword evidence="3" id="KW-0805">Transcription regulation</keyword>
<proteinExistence type="predicted"/>
<dbReference type="Proteomes" id="UP000830671">
    <property type="component" value="Chromosome 2"/>
</dbReference>
<evidence type="ECO:0000256" key="1">
    <source>
        <dbReference type="ARBA" id="ARBA00022723"/>
    </source>
</evidence>
<keyword evidence="4" id="KW-0238">DNA-binding</keyword>
<evidence type="ECO:0008006" key="9">
    <source>
        <dbReference type="Google" id="ProtNLM"/>
    </source>
</evidence>
<dbReference type="KEGG" id="clup:CLUP02_02678"/>
<evidence type="ECO:0000256" key="4">
    <source>
        <dbReference type="ARBA" id="ARBA00023125"/>
    </source>
</evidence>
<dbReference type="RefSeq" id="XP_049138851.1">
    <property type="nucleotide sequence ID" value="XM_049281708.1"/>
</dbReference>
<protein>
    <recommendedName>
        <fullName evidence="9">C6 zinc finger domain-containing protein</fullName>
    </recommendedName>
</protein>
<organism evidence="7 8">
    <name type="scientific">Colletotrichum lupini</name>
    <dbReference type="NCBI Taxonomy" id="145971"/>
    <lineage>
        <taxon>Eukaryota</taxon>
        <taxon>Fungi</taxon>
        <taxon>Dikarya</taxon>
        <taxon>Ascomycota</taxon>
        <taxon>Pezizomycotina</taxon>
        <taxon>Sordariomycetes</taxon>
        <taxon>Hypocreomycetidae</taxon>
        <taxon>Glomerellales</taxon>
        <taxon>Glomerellaceae</taxon>
        <taxon>Colletotrichum</taxon>
        <taxon>Colletotrichum acutatum species complex</taxon>
    </lineage>
</organism>
<accession>A0A9Q8WBK4</accession>
<keyword evidence="5" id="KW-0804">Transcription</keyword>
<dbReference type="AlphaFoldDB" id="A0A9Q8WBK4"/>
<keyword evidence="6" id="KW-0539">Nucleus</keyword>
<reference evidence="7" key="1">
    <citation type="journal article" date="2021" name="Mol. Plant Microbe Interact.">
        <title>Complete Genome Sequence of the Plant-Pathogenic Fungus Colletotrichum lupini.</title>
        <authorList>
            <person name="Baroncelli R."/>
            <person name="Pensec F."/>
            <person name="Da Lio D."/>
            <person name="Boufleur T."/>
            <person name="Vicente I."/>
            <person name="Sarrocco S."/>
            <person name="Picot A."/>
            <person name="Baraldi E."/>
            <person name="Sukno S."/>
            <person name="Thon M."/>
            <person name="Le Floch G."/>
        </authorList>
    </citation>
    <scope>NUCLEOTIDE SEQUENCE</scope>
    <source>
        <strain evidence="7">IMI 504893</strain>
    </source>
</reference>
<evidence type="ECO:0000313" key="7">
    <source>
        <dbReference type="EMBL" id="UQC77211.1"/>
    </source>
</evidence>
<dbReference type="GeneID" id="73336718"/>
<dbReference type="PANTHER" id="PTHR36206">
    <property type="entry name" value="ASPERCRYPTIN BIOSYNTHESIS CLUSTER-SPECIFIC TRANSCRIPTION REGULATOR ATNN-RELATED"/>
    <property type="match status" value="1"/>
</dbReference>
<evidence type="ECO:0000256" key="2">
    <source>
        <dbReference type="ARBA" id="ARBA00022833"/>
    </source>
</evidence>
<evidence type="ECO:0000256" key="3">
    <source>
        <dbReference type="ARBA" id="ARBA00023015"/>
    </source>
</evidence>